<name>A0AAV9J9S0_9PEZI</name>
<dbReference type="Proteomes" id="UP001324427">
    <property type="component" value="Unassembled WGS sequence"/>
</dbReference>
<proteinExistence type="predicted"/>
<evidence type="ECO:0000313" key="1">
    <source>
        <dbReference type="EMBL" id="KAK4541818.1"/>
    </source>
</evidence>
<comment type="caution">
    <text evidence="1">The sequence shown here is derived from an EMBL/GenBank/DDBJ whole genome shotgun (WGS) entry which is preliminary data.</text>
</comment>
<dbReference type="AlphaFoldDB" id="A0AAV9J9S0"/>
<sequence length="190" mass="20849">MSDKNEAPSATIARRYHKEVLPRLQALVPSGIFSKFSLLRDPTGTGEIYTTAHLDMLAVSVPNNFAGIADMTLQNTLKFLEPRQIQLSRYFACATPALTKALAEKLIRCAVEDGNAAAVERILRSRDAGLDSAQRSFATFQSHRSSSTMELIPTRVAIGPHTAQVVHLRMPSIKGCMAPNALILFWFSCC</sequence>
<evidence type="ECO:0000313" key="2">
    <source>
        <dbReference type="Proteomes" id="UP001324427"/>
    </source>
</evidence>
<accession>A0AAV9J9S0</accession>
<organism evidence="1 2">
    <name type="scientific">Oleoguttula mirabilis</name>
    <dbReference type="NCBI Taxonomy" id="1507867"/>
    <lineage>
        <taxon>Eukaryota</taxon>
        <taxon>Fungi</taxon>
        <taxon>Dikarya</taxon>
        <taxon>Ascomycota</taxon>
        <taxon>Pezizomycotina</taxon>
        <taxon>Dothideomycetes</taxon>
        <taxon>Dothideomycetidae</taxon>
        <taxon>Mycosphaerellales</taxon>
        <taxon>Teratosphaeriaceae</taxon>
        <taxon>Oleoguttula</taxon>
    </lineage>
</organism>
<gene>
    <name evidence="1" type="ORF">LTR36_007350</name>
</gene>
<keyword evidence="2" id="KW-1185">Reference proteome</keyword>
<protein>
    <submittedName>
        <fullName evidence="1">Uncharacterized protein</fullName>
    </submittedName>
</protein>
<dbReference type="EMBL" id="JAVFHQ010000048">
    <property type="protein sequence ID" value="KAK4541818.1"/>
    <property type="molecule type" value="Genomic_DNA"/>
</dbReference>
<reference evidence="1 2" key="1">
    <citation type="submission" date="2021-11" db="EMBL/GenBank/DDBJ databases">
        <title>Black yeast isolated from Biological Soil Crust.</title>
        <authorList>
            <person name="Kurbessoian T."/>
        </authorList>
    </citation>
    <scope>NUCLEOTIDE SEQUENCE [LARGE SCALE GENOMIC DNA]</scope>
    <source>
        <strain evidence="1 2">CCFEE 5522</strain>
    </source>
</reference>